<dbReference type="SUPFAM" id="SSF53784">
    <property type="entry name" value="Phosphofructokinase"/>
    <property type="match status" value="1"/>
</dbReference>
<evidence type="ECO:0000256" key="7">
    <source>
        <dbReference type="ARBA" id="ARBA00022777"/>
    </source>
</evidence>
<organism evidence="14 15">
    <name type="scientific">Carex littledalei</name>
    <dbReference type="NCBI Taxonomy" id="544730"/>
    <lineage>
        <taxon>Eukaryota</taxon>
        <taxon>Viridiplantae</taxon>
        <taxon>Streptophyta</taxon>
        <taxon>Embryophyta</taxon>
        <taxon>Tracheophyta</taxon>
        <taxon>Spermatophyta</taxon>
        <taxon>Magnoliopsida</taxon>
        <taxon>Liliopsida</taxon>
        <taxon>Poales</taxon>
        <taxon>Cyperaceae</taxon>
        <taxon>Cyperoideae</taxon>
        <taxon>Cariceae</taxon>
        <taxon>Carex</taxon>
        <taxon>Carex subgen. Euthyceras</taxon>
    </lineage>
</organism>
<reference evidence="14" key="1">
    <citation type="submission" date="2020-01" db="EMBL/GenBank/DDBJ databases">
        <title>Genome sequence of Kobresia littledalei, the first chromosome-level genome in the family Cyperaceae.</title>
        <authorList>
            <person name="Qu G."/>
        </authorList>
    </citation>
    <scope>NUCLEOTIDE SEQUENCE</scope>
    <source>
        <strain evidence="14">C.B.Clarke</strain>
        <tissue evidence="14">Leaf</tissue>
    </source>
</reference>
<evidence type="ECO:0000313" key="14">
    <source>
        <dbReference type="EMBL" id="KAF3324253.1"/>
    </source>
</evidence>
<comment type="catalytic activity">
    <reaction evidence="11 12">
        <text>beta-D-fructose 6-phosphate + ATP = beta-D-fructose 1,6-bisphosphate + ADP + H(+)</text>
        <dbReference type="Rhea" id="RHEA:16109"/>
        <dbReference type="ChEBI" id="CHEBI:15378"/>
        <dbReference type="ChEBI" id="CHEBI:30616"/>
        <dbReference type="ChEBI" id="CHEBI:32966"/>
        <dbReference type="ChEBI" id="CHEBI:57634"/>
        <dbReference type="ChEBI" id="CHEBI:456216"/>
        <dbReference type="EC" id="2.7.1.11"/>
    </reaction>
</comment>
<feature type="binding site" evidence="12">
    <location>
        <begin position="250"/>
        <end position="251"/>
    </location>
    <ligand>
        <name>ATP</name>
        <dbReference type="ChEBI" id="CHEBI:30616"/>
    </ligand>
</feature>
<dbReference type="OrthoDB" id="537915at2759"/>
<comment type="caution">
    <text evidence="14">The sequence shown here is derived from an EMBL/GenBank/DDBJ whole genome shotgun (WGS) entry which is preliminary data.</text>
</comment>
<protein>
    <recommendedName>
        <fullName evidence="12">ATP-dependent 6-phosphofructokinase</fullName>
        <shortName evidence="12">ATP-PFK</shortName>
        <shortName evidence="12">Phosphofructokinase</shortName>
        <ecNumber evidence="12">2.7.1.11</ecNumber>
    </recommendedName>
    <alternativeName>
        <fullName evidence="12">Phosphohexokinase</fullName>
    </alternativeName>
</protein>
<dbReference type="InterPro" id="IPR000023">
    <property type="entry name" value="Phosphofructokinase_dom"/>
</dbReference>
<keyword evidence="4 12" id="KW-0808">Transferase</keyword>
<sequence length="534" mass="58514">MAVASNPKAIQFIAPKAPHRNCSMNISVCCLPHSKSSLRAYGRKEKEALLSMEVKASSPKKDIDFSDPNWKERFQEDWDKRFKLPHITDILDIKPRPSPFSLKKSRIPPEDLNGEALDTWNGYVNNDDRALLKVIKYASPTSAGAEAECVGPDCTWIEQWVHRAGPRKDIYYEPKEVKAAIVTCGGLCPGLNDVIRQIVFTLDIYGVKNIVGIRFGYRGFFEKGLEEVPLSRKVVENINLAGGSFLGVSRGGGNISEIVDSIQARGIDMLFILGGNGTHAGAHAIHEECRKRKLKVSIIGVPKTIDNDILLMDRTFGFDTAVEEALRAINSAYIEARSAYHGIGLVKLMGRSSGFIAMHASLSSGQIDVCLIPEVPFKLDGPNGLVEHLERLIQDKGFAMICIAEGAGQDWLQKSNATDASGNPVLSDIGVHIQQKMKTHFKEIGVPADVKYIDPTYMVRACRANASDAILCTVLGQNAVHGAFAGFSGITSGVCNTHYVYLPIPEVIAAPRTVDPNSRMWHRTLTSTGQPDFI</sequence>
<evidence type="ECO:0000256" key="1">
    <source>
        <dbReference type="ARBA" id="ARBA00001946"/>
    </source>
</evidence>
<dbReference type="AlphaFoldDB" id="A0A833VIM9"/>
<evidence type="ECO:0000256" key="5">
    <source>
        <dbReference type="ARBA" id="ARBA00022723"/>
    </source>
</evidence>
<feature type="binding site" evidence="12">
    <location>
        <begin position="304"/>
        <end position="306"/>
    </location>
    <ligand>
        <name>substrate</name>
    </ligand>
</feature>
<evidence type="ECO:0000256" key="8">
    <source>
        <dbReference type="ARBA" id="ARBA00022840"/>
    </source>
</evidence>
<feature type="binding site" evidence="12">
    <location>
        <position position="186"/>
    </location>
    <ligand>
        <name>ATP</name>
        <dbReference type="ChEBI" id="CHEBI:30616"/>
    </ligand>
</feature>
<evidence type="ECO:0000256" key="9">
    <source>
        <dbReference type="ARBA" id="ARBA00022842"/>
    </source>
</evidence>
<keyword evidence="5 12" id="KW-0479">Metal-binding</keyword>
<feature type="binding site" evidence="12">
    <location>
        <position position="276"/>
    </location>
    <ligand>
        <name>Mg(2+)</name>
        <dbReference type="ChEBI" id="CHEBI:18420"/>
        <note>catalytic</note>
    </ligand>
</feature>
<dbReference type="InterPro" id="IPR022953">
    <property type="entry name" value="ATP_PFK"/>
</dbReference>
<feature type="binding site" evidence="12">
    <location>
        <begin position="349"/>
        <end position="351"/>
    </location>
    <ligand>
        <name>substrate</name>
    </ligand>
</feature>
<proteinExistence type="inferred from homology"/>
<evidence type="ECO:0000256" key="6">
    <source>
        <dbReference type="ARBA" id="ARBA00022741"/>
    </source>
</evidence>
<comment type="activity regulation">
    <text evidence="12">Allosterically activated by AMP.</text>
</comment>
<dbReference type="UniPathway" id="UPA00109">
    <property type="reaction ID" value="UER00182"/>
</dbReference>
<comment type="pathway">
    <text evidence="12">Carbohydrate degradation; glycolysis; D-glyceraldehyde 3-phosphate and glycerone phosphate from D-glucose: step 3/4.</text>
</comment>
<dbReference type="PANTHER" id="PTHR45770">
    <property type="entry name" value="ATP-DEPENDENT 6-PHOSPHOFRUCTOKINASE 1"/>
    <property type="match status" value="1"/>
</dbReference>
<name>A0A833VIM9_9POAL</name>
<comment type="subcellular location">
    <subcellularLocation>
        <location evidence="12">Cytoplasm</location>
    </subcellularLocation>
</comment>
<dbReference type="FunFam" id="3.40.50.450:FF:000002">
    <property type="entry name" value="ATP-dependent 6-phosphofructokinase"/>
    <property type="match status" value="1"/>
</dbReference>
<dbReference type="InterPro" id="IPR035966">
    <property type="entry name" value="PKF_sf"/>
</dbReference>
<dbReference type="GO" id="GO:0003872">
    <property type="term" value="F:6-phosphofructokinase activity"/>
    <property type="evidence" value="ECO:0007669"/>
    <property type="project" value="UniProtKB-UniRule"/>
</dbReference>
<comment type="subunit">
    <text evidence="12">Homotetramer.</text>
</comment>
<evidence type="ECO:0000256" key="10">
    <source>
        <dbReference type="ARBA" id="ARBA00023152"/>
    </source>
</evidence>
<dbReference type="HAMAP" id="MF_01981">
    <property type="entry name" value="Phosphofructokinase_II_X"/>
    <property type="match status" value="1"/>
</dbReference>
<dbReference type="EMBL" id="SWLB01000022">
    <property type="protein sequence ID" value="KAF3324253.1"/>
    <property type="molecule type" value="Genomic_DNA"/>
</dbReference>
<keyword evidence="3 12" id="KW-0021">Allosteric enzyme</keyword>
<feature type="site" description="Important for substrate specificity; cannot use PPi as phosphoryl donor" evidence="12">
    <location>
        <position position="277"/>
    </location>
</feature>
<evidence type="ECO:0000256" key="11">
    <source>
        <dbReference type="ARBA" id="ARBA00048070"/>
    </source>
</evidence>
<evidence type="ECO:0000256" key="3">
    <source>
        <dbReference type="ARBA" id="ARBA00022533"/>
    </source>
</evidence>
<keyword evidence="6 12" id="KW-0547">Nucleotide-binding</keyword>
<comment type="cofactor">
    <cofactor evidence="1 12">
        <name>Mg(2+)</name>
        <dbReference type="ChEBI" id="CHEBI:18420"/>
    </cofactor>
</comment>
<keyword evidence="9 12" id="KW-0460">Magnesium</keyword>
<evidence type="ECO:0000256" key="2">
    <source>
        <dbReference type="ARBA" id="ARBA00002659"/>
    </source>
</evidence>
<evidence type="ECO:0000256" key="12">
    <source>
        <dbReference type="HAMAP-Rule" id="MF_03186"/>
    </source>
</evidence>
<feature type="binding site" evidence="12">
    <location>
        <begin position="275"/>
        <end position="278"/>
    </location>
    <ligand>
        <name>ATP</name>
        <dbReference type="ChEBI" id="CHEBI:30616"/>
    </ligand>
</feature>
<dbReference type="InterPro" id="IPR050929">
    <property type="entry name" value="PFKA"/>
</dbReference>
<dbReference type="EC" id="2.7.1.11" evidence="12"/>
<evidence type="ECO:0000256" key="4">
    <source>
        <dbReference type="ARBA" id="ARBA00022679"/>
    </source>
</evidence>
<keyword evidence="8 12" id="KW-0067">ATP-binding</keyword>
<dbReference type="Gene3D" id="3.40.50.450">
    <property type="match status" value="1"/>
</dbReference>
<comment type="function">
    <text evidence="2 12">Catalyzes the phosphorylation of D-fructose 6-phosphate to fructose 1,6-bisphosphate by ATP, the first committing step of glycolysis.</text>
</comment>
<dbReference type="GO" id="GO:0006002">
    <property type="term" value="P:fructose 6-phosphate metabolic process"/>
    <property type="evidence" value="ECO:0007669"/>
    <property type="project" value="InterPro"/>
</dbReference>
<dbReference type="Pfam" id="PF00365">
    <property type="entry name" value="PFK"/>
    <property type="match status" value="1"/>
</dbReference>
<dbReference type="GO" id="GO:0005524">
    <property type="term" value="F:ATP binding"/>
    <property type="evidence" value="ECO:0007669"/>
    <property type="project" value="UniProtKB-KW"/>
</dbReference>
<dbReference type="GO" id="GO:0005737">
    <property type="term" value="C:cytoplasm"/>
    <property type="evidence" value="ECO:0007669"/>
    <property type="project" value="UniProtKB-SubCell"/>
</dbReference>
<feature type="active site" description="Proton acceptor" evidence="12">
    <location>
        <position position="306"/>
    </location>
</feature>
<dbReference type="PRINTS" id="PR00476">
    <property type="entry name" value="PHFRCTKINASE"/>
</dbReference>
<gene>
    <name evidence="12" type="primary">PFK</name>
    <name evidence="14" type="ORF">FCM35_KLT11720</name>
</gene>
<keyword evidence="12" id="KW-0963">Cytoplasm</keyword>
<feature type="binding site" evidence="12">
    <location>
        <position position="405"/>
    </location>
    <ligand>
        <name>substrate</name>
    </ligand>
</feature>
<dbReference type="GO" id="GO:0046872">
    <property type="term" value="F:metal ion binding"/>
    <property type="evidence" value="ECO:0007669"/>
    <property type="project" value="UniProtKB-KW"/>
</dbReference>
<dbReference type="Proteomes" id="UP000623129">
    <property type="component" value="Unassembled WGS sequence"/>
</dbReference>
<feature type="binding site" evidence="12">
    <location>
        <begin position="457"/>
        <end position="460"/>
    </location>
    <ligand>
        <name>substrate</name>
    </ligand>
</feature>
<comment type="similarity">
    <text evidence="12">Belongs to the phosphofructokinase type A (PFKA) family. PPi-dependent PFK group II subfamily. Atypical ATP-dependent clade 'X' sub-subfamily.</text>
</comment>
<evidence type="ECO:0000313" key="15">
    <source>
        <dbReference type="Proteomes" id="UP000623129"/>
    </source>
</evidence>
<keyword evidence="7 12" id="KW-0418">Kinase</keyword>
<evidence type="ECO:0000259" key="13">
    <source>
        <dbReference type="Pfam" id="PF00365"/>
    </source>
</evidence>
<accession>A0A833VIM9</accession>
<dbReference type="InterPro" id="IPR012004">
    <property type="entry name" value="PyroP-dep_PFK_TP0108"/>
</dbReference>
<keyword evidence="15" id="KW-1185">Reference proteome</keyword>
<feature type="domain" description="Phosphofructokinase" evidence="13">
    <location>
        <begin position="179"/>
        <end position="481"/>
    </location>
</feature>
<dbReference type="NCBIfam" id="NF005301">
    <property type="entry name" value="PRK06830.1"/>
    <property type="match status" value="1"/>
</dbReference>
<keyword evidence="10 12" id="KW-0324">Glycolysis</keyword>